<dbReference type="EMBL" id="JAWDJW010006334">
    <property type="protein sequence ID" value="KAK3065572.1"/>
    <property type="molecule type" value="Genomic_DNA"/>
</dbReference>
<comment type="caution">
    <text evidence="1">The sequence shown here is derived from an EMBL/GenBank/DDBJ whole genome shotgun (WGS) entry which is preliminary data.</text>
</comment>
<gene>
    <name evidence="1" type="ORF">LTS18_000049</name>
</gene>
<keyword evidence="2" id="KW-1185">Reference proteome</keyword>
<accession>A0ACC3DDR2</accession>
<proteinExistence type="predicted"/>
<name>A0ACC3DDR2_9PEZI</name>
<organism evidence="1 2">
    <name type="scientific">Coniosporium uncinatum</name>
    <dbReference type="NCBI Taxonomy" id="93489"/>
    <lineage>
        <taxon>Eukaryota</taxon>
        <taxon>Fungi</taxon>
        <taxon>Dikarya</taxon>
        <taxon>Ascomycota</taxon>
        <taxon>Pezizomycotina</taxon>
        <taxon>Dothideomycetes</taxon>
        <taxon>Dothideomycetes incertae sedis</taxon>
        <taxon>Coniosporium</taxon>
    </lineage>
</organism>
<dbReference type="Proteomes" id="UP001186974">
    <property type="component" value="Unassembled WGS sequence"/>
</dbReference>
<protein>
    <submittedName>
        <fullName evidence="1">Uncharacterized protein</fullName>
    </submittedName>
</protein>
<evidence type="ECO:0000313" key="1">
    <source>
        <dbReference type="EMBL" id="KAK3065572.1"/>
    </source>
</evidence>
<evidence type="ECO:0000313" key="2">
    <source>
        <dbReference type="Proteomes" id="UP001186974"/>
    </source>
</evidence>
<sequence>MDTTTTRLRKAFKYPDDEDQDDAPDEMDEQEQEALITDLAAQDMSRTAAYTKAFLVLPLVALLPYLPSLVYPTSTALGTNAFLSIVSLAQSAYILYKLPLSTPSRTDDLWALVVPSDPREAAATGLPERWQKLFVLENIANVALVALTGWAYKDVGAEVWTWTVPGGQYRRCMGAAGTTKR</sequence>
<reference evidence="1" key="1">
    <citation type="submission" date="2024-09" db="EMBL/GenBank/DDBJ databases">
        <title>Black Yeasts Isolated from many extreme environments.</title>
        <authorList>
            <person name="Coleine C."/>
            <person name="Stajich J.E."/>
            <person name="Selbmann L."/>
        </authorList>
    </citation>
    <scope>NUCLEOTIDE SEQUENCE</scope>
    <source>
        <strain evidence="1">CCFEE 5737</strain>
    </source>
</reference>